<accession>A0A072UW50</accession>
<dbReference type="AlphaFoldDB" id="A0A072UW50"/>
<reference evidence="2" key="3">
    <citation type="submission" date="2015-04" db="UniProtKB">
        <authorList>
            <consortium name="EnsemblPlants"/>
        </authorList>
    </citation>
    <scope>IDENTIFICATION</scope>
    <source>
        <strain evidence="2">cv. Jemalong A17</strain>
    </source>
</reference>
<name>A0A072UW50_MEDTR</name>
<keyword evidence="3" id="KW-1185">Reference proteome</keyword>
<reference evidence="1 3" key="2">
    <citation type="journal article" date="2014" name="BMC Genomics">
        <title>An improved genome release (version Mt4.0) for the model legume Medicago truncatula.</title>
        <authorList>
            <person name="Tang H."/>
            <person name="Krishnakumar V."/>
            <person name="Bidwell S."/>
            <person name="Rosen B."/>
            <person name="Chan A."/>
            <person name="Zhou S."/>
            <person name="Gentzbittel L."/>
            <person name="Childs K.L."/>
            <person name="Yandell M."/>
            <person name="Gundlach H."/>
            <person name="Mayer K.F."/>
            <person name="Schwartz D.C."/>
            <person name="Town C.D."/>
        </authorList>
    </citation>
    <scope>GENOME REANNOTATION</scope>
    <source>
        <strain evidence="1">A17</strain>
        <strain evidence="2 3">cv. Jemalong A17</strain>
    </source>
</reference>
<evidence type="ECO:0000313" key="1">
    <source>
        <dbReference type="EMBL" id="KEH33283.1"/>
    </source>
</evidence>
<gene>
    <name evidence="1" type="ordered locus">MTR_3g435020</name>
</gene>
<evidence type="ECO:0000313" key="2">
    <source>
        <dbReference type="EnsemblPlants" id="KEH33283"/>
    </source>
</evidence>
<sequence length="100" mass="11012">MALGLIQPFISNFVKSVHSSNVCIVNSNVLVTNVMHIVKQQPLQPTLFIVAFSPPSLFLFHKFSLKPFSSDHFLTTKPFSSAAAVFDSNPTLSSCSNQNR</sequence>
<evidence type="ECO:0000313" key="3">
    <source>
        <dbReference type="Proteomes" id="UP000002051"/>
    </source>
</evidence>
<dbReference type="Proteomes" id="UP000002051">
    <property type="component" value="Chromosome 3"/>
</dbReference>
<reference evidence="1 3" key="1">
    <citation type="journal article" date="2011" name="Nature">
        <title>The Medicago genome provides insight into the evolution of rhizobial symbioses.</title>
        <authorList>
            <person name="Young N.D."/>
            <person name="Debelle F."/>
            <person name="Oldroyd G.E."/>
            <person name="Geurts R."/>
            <person name="Cannon S.B."/>
            <person name="Udvardi M.K."/>
            <person name="Benedito V.A."/>
            <person name="Mayer K.F."/>
            <person name="Gouzy J."/>
            <person name="Schoof H."/>
            <person name="Van de Peer Y."/>
            <person name="Proost S."/>
            <person name="Cook D.R."/>
            <person name="Meyers B.C."/>
            <person name="Spannagl M."/>
            <person name="Cheung F."/>
            <person name="De Mita S."/>
            <person name="Krishnakumar V."/>
            <person name="Gundlach H."/>
            <person name="Zhou S."/>
            <person name="Mudge J."/>
            <person name="Bharti A.K."/>
            <person name="Murray J.D."/>
            <person name="Naoumkina M.A."/>
            <person name="Rosen B."/>
            <person name="Silverstein K.A."/>
            <person name="Tang H."/>
            <person name="Rombauts S."/>
            <person name="Zhao P.X."/>
            <person name="Zhou P."/>
            <person name="Barbe V."/>
            <person name="Bardou P."/>
            <person name="Bechner M."/>
            <person name="Bellec A."/>
            <person name="Berger A."/>
            <person name="Berges H."/>
            <person name="Bidwell S."/>
            <person name="Bisseling T."/>
            <person name="Choisne N."/>
            <person name="Couloux A."/>
            <person name="Denny R."/>
            <person name="Deshpande S."/>
            <person name="Dai X."/>
            <person name="Doyle J.J."/>
            <person name="Dudez A.M."/>
            <person name="Farmer A.D."/>
            <person name="Fouteau S."/>
            <person name="Franken C."/>
            <person name="Gibelin C."/>
            <person name="Gish J."/>
            <person name="Goldstein S."/>
            <person name="Gonzalez A.J."/>
            <person name="Green P.J."/>
            <person name="Hallab A."/>
            <person name="Hartog M."/>
            <person name="Hua A."/>
            <person name="Humphray S.J."/>
            <person name="Jeong D.H."/>
            <person name="Jing Y."/>
            <person name="Jocker A."/>
            <person name="Kenton S.M."/>
            <person name="Kim D.J."/>
            <person name="Klee K."/>
            <person name="Lai H."/>
            <person name="Lang C."/>
            <person name="Lin S."/>
            <person name="Macmil S.L."/>
            <person name="Magdelenat G."/>
            <person name="Matthews L."/>
            <person name="McCorrison J."/>
            <person name="Monaghan E.L."/>
            <person name="Mun J.H."/>
            <person name="Najar F.Z."/>
            <person name="Nicholson C."/>
            <person name="Noirot C."/>
            <person name="O'Bleness M."/>
            <person name="Paule C.R."/>
            <person name="Poulain J."/>
            <person name="Prion F."/>
            <person name="Qin B."/>
            <person name="Qu C."/>
            <person name="Retzel E.F."/>
            <person name="Riddle C."/>
            <person name="Sallet E."/>
            <person name="Samain S."/>
            <person name="Samson N."/>
            <person name="Sanders I."/>
            <person name="Saurat O."/>
            <person name="Scarpelli C."/>
            <person name="Schiex T."/>
            <person name="Segurens B."/>
            <person name="Severin A.J."/>
            <person name="Sherrier D.J."/>
            <person name="Shi R."/>
            <person name="Sims S."/>
            <person name="Singer S.R."/>
            <person name="Sinharoy S."/>
            <person name="Sterck L."/>
            <person name="Viollet A."/>
            <person name="Wang B.B."/>
            <person name="Wang K."/>
            <person name="Wang M."/>
            <person name="Wang X."/>
            <person name="Warfsmann J."/>
            <person name="Weissenbach J."/>
            <person name="White D.D."/>
            <person name="White J.D."/>
            <person name="Wiley G.B."/>
            <person name="Wincker P."/>
            <person name="Xing Y."/>
            <person name="Yang L."/>
            <person name="Yao Z."/>
            <person name="Ying F."/>
            <person name="Zhai J."/>
            <person name="Zhou L."/>
            <person name="Zuber A."/>
            <person name="Denarie J."/>
            <person name="Dixon R.A."/>
            <person name="May G.D."/>
            <person name="Schwartz D.C."/>
            <person name="Rogers J."/>
            <person name="Quetier F."/>
            <person name="Town C.D."/>
            <person name="Roe B.A."/>
        </authorList>
    </citation>
    <scope>NUCLEOTIDE SEQUENCE [LARGE SCALE GENOMIC DNA]</scope>
    <source>
        <strain evidence="1">A17</strain>
        <strain evidence="2 3">cv. Jemalong A17</strain>
    </source>
</reference>
<organism evidence="1 3">
    <name type="scientific">Medicago truncatula</name>
    <name type="common">Barrel medic</name>
    <name type="synonym">Medicago tribuloides</name>
    <dbReference type="NCBI Taxonomy" id="3880"/>
    <lineage>
        <taxon>Eukaryota</taxon>
        <taxon>Viridiplantae</taxon>
        <taxon>Streptophyta</taxon>
        <taxon>Embryophyta</taxon>
        <taxon>Tracheophyta</taxon>
        <taxon>Spermatophyta</taxon>
        <taxon>Magnoliopsida</taxon>
        <taxon>eudicotyledons</taxon>
        <taxon>Gunneridae</taxon>
        <taxon>Pentapetalae</taxon>
        <taxon>rosids</taxon>
        <taxon>fabids</taxon>
        <taxon>Fabales</taxon>
        <taxon>Fabaceae</taxon>
        <taxon>Papilionoideae</taxon>
        <taxon>50 kb inversion clade</taxon>
        <taxon>NPAAA clade</taxon>
        <taxon>Hologalegina</taxon>
        <taxon>IRL clade</taxon>
        <taxon>Trifolieae</taxon>
        <taxon>Medicago</taxon>
    </lineage>
</organism>
<dbReference type="HOGENOM" id="CLU_2310215_0_0_1"/>
<proteinExistence type="predicted"/>
<dbReference type="PaxDb" id="3880-AES60980"/>
<dbReference type="EnsemblPlants" id="KEH33283">
    <property type="protein sequence ID" value="KEH33283"/>
    <property type="gene ID" value="MTR_3g435020"/>
</dbReference>
<protein>
    <submittedName>
        <fullName evidence="1 2">Uncharacterized protein</fullName>
    </submittedName>
</protein>
<dbReference type="EMBL" id="CM001219">
    <property type="protein sequence ID" value="KEH33283.1"/>
    <property type="molecule type" value="Genomic_DNA"/>
</dbReference>